<keyword evidence="2" id="KW-1185">Reference proteome</keyword>
<evidence type="ECO:0000313" key="1">
    <source>
        <dbReference type="EMBL" id="MBD2866532.1"/>
    </source>
</evidence>
<gene>
    <name evidence="1" type="ORF">IDH45_31630</name>
</gene>
<reference evidence="1" key="1">
    <citation type="submission" date="2020-09" db="EMBL/GenBank/DDBJ databases">
        <title>A novel bacterium of genus Paenibacillus, isolated from South China Sea.</title>
        <authorList>
            <person name="Huang H."/>
            <person name="Mo K."/>
            <person name="Hu Y."/>
        </authorList>
    </citation>
    <scope>NUCLEOTIDE SEQUENCE</scope>
    <source>
        <strain evidence="1">IB182363</strain>
    </source>
</reference>
<name>A0A927CGG9_9BACL</name>
<comment type="caution">
    <text evidence="1">The sequence shown here is derived from an EMBL/GenBank/DDBJ whole genome shotgun (WGS) entry which is preliminary data.</text>
</comment>
<organism evidence="1 2">
    <name type="scientific">Paenibacillus oceani</name>
    <dbReference type="NCBI Taxonomy" id="2772510"/>
    <lineage>
        <taxon>Bacteria</taxon>
        <taxon>Bacillati</taxon>
        <taxon>Bacillota</taxon>
        <taxon>Bacilli</taxon>
        <taxon>Bacillales</taxon>
        <taxon>Paenibacillaceae</taxon>
        <taxon>Paenibacillus</taxon>
    </lineage>
</organism>
<dbReference type="EMBL" id="JACXJA010000061">
    <property type="protein sequence ID" value="MBD2866532.1"/>
    <property type="molecule type" value="Genomic_DNA"/>
</dbReference>
<accession>A0A927CGG9</accession>
<evidence type="ECO:0000313" key="2">
    <source>
        <dbReference type="Proteomes" id="UP000639396"/>
    </source>
</evidence>
<dbReference type="AlphaFoldDB" id="A0A927CGG9"/>
<protein>
    <submittedName>
        <fullName evidence="1">Uncharacterized protein</fullName>
    </submittedName>
</protein>
<sequence length="70" mass="8942">MPRKRVYSDEERRKRHCEASRKYREANLEKVSAYNKKWKAENWEYYSEYNREYLRRWRQRKKMGNTTTTT</sequence>
<dbReference type="Proteomes" id="UP000639396">
    <property type="component" value="Unassembled WGS sequence"/>
</dbReference>
<dbReference type="RefSeq" id="WP_190932143.1">
    <property type="nucleotide sequence ID" value="NZ_JACXJA010000061.1"/>
</dbReference>
<proteinExistence type="predicted"/>